<dbReference type="RefSeq" id="WP_125915139.1">
    <property type="nucleotide sequence ID" value="NZ_RWHU01000007.1"/>
</dbReference>
<keyword evidence="1 5" id="KW-0808">Transferase</keyword>
<dbReference type="Gene3D" id="3.40.630.30">
    <property type="match status" value="1"/>
</dbReference>
<dbReference type="InterPro" id="IPR051531">
    <property type="entry name" value="N-acetyltransferase"/>
</dbReference>
<dbReference type="PANTHER" id="PTHR43792">
    <property type="entry name" value="GNAT FAMILY, PUTATIVE (AFU_ORTHOLOGUE AFUA_3G00765)-RELATED-RELATED"/>
    <property type="match status" value="1"/>
</dbReference>
<evidence type="ECO:0000313" key="6">
    <source>
        <dbReference type="Proteomes" id="UP000276389"/>
    </source>
</evidence>
<comment type="similarity">
    <text evidence="3">Belongs to the acetyltransferase family. RimJ subfamily.</text>
</comment>
<evidence type="ECO:0000256" key="1">
    <source>
        <dbReference type="ARBA" id="ARBA00022679"/>
    </source>
</evidence>
<dbReference type="InterPro" id="IPR000182">
    <property type="entry name" value="GNAT_dom"/>
</dbReference>
<dbReference type="Pfam" id="PF13302">
    <property type="entry name" value="Acetyltransf_3"/>
    <property type="match status" value="1"/>
</dbReference>
<evidence type="ECO:0000256" key="2">
    <source>
        <dbReference type="ARBA" id="ARBA00023315"/>
    </source>
</evidence>
<dbReference type="GO" id="GO:0016747">
    <property type="term" value="F:acyltransferase activity, transferring groups other than amino-acyl groups"/>
    <property type="evidence" value="ECO:0007669"/>
    <property type="project" value="InterPro"/>
</dbReference>
<protein>
    <submittedName>
        <fullName evidence="5">N-acetyltransferase</fullName>
    </submittedName>
</protein>
<dbReference type="Proteomes" id="UP000276389">
    <property type="component" value="Unassembled WGS sequence"/>
</dbReference>
<dbReference type="EMBL" id="RWHU01000007">
    <property type="protein sequence ID" value="RSK65193.1"/>
    <property type="molecule type" value="Genomic_DNA"/>
</dbReference>
<dbReference type="SUPFAM" id="SSF55729">
    <property type="entry name" value="Acyl-CoA N-acyltransferases (Nat)"/>
    <property type="match status" value="1"/>
</dbReference>
<comment type="caution">
    <text evidence="5">The sequence shown here is derived from an EMBL/GenBank/DDBJ whole genome shotgun (WGS) entry which is preliminary data.</text>
</comment>
<evidence type="ECO:0000313" key="5">
    <source>
        <dbReference type="EMBL" id="RSK65193.1"/>
    </source>
</evidence>
<sequence>MATITTPRLHLTPFEPSDWAFFRTLREDRDIMRYMAAIAPEKETRRVFAARLMAEHVFVIRFRDDDTPLGDIGLQISPENREEADIGYTVIPALQGKGIASEALRAVCEYAFNQTGVKAINAYVLADNGGSVRVLEKAGFVRTQVLEKAYEIDGVRYDDWAYRLERAGRQRNL</sequence>
<name>A0A3R9NGP4_9ENTR</name>
<reference evidence="5 6" key="1">
    <citation type="submission" date="2018-12" db="EMBL/GenBank/DDBJ databases">
        <title>The Genome Submission of two Enterobacter spp. strains.</title>
        <authorList>
            <person name="Wu W."/>
            <person name="Wei L."/>
            <person name="Feng Y."/>
            <person name="Zong Z."/>
        </authorList>
    </citation>
    <scope>NUCLEOTIDE SEQUENCE [LARGE SCALE GENOMIC DNA]</scope>
    <source>
        <strain evidence="5 6">WCHEHu045002</strain>
    </source>
</reference>
<organism evidence="5 6">
    <name type="scientific">Enterobacter huaxiensis</name>
    <dbReference type="NCBI Taxonomy" id="2494702"/>
    <lineage>
        <taxon>Bacteria</taxon>
        <taxon>Pseudomonadati</taxon>
        <taxon>Pseudomonadota</taxon>
        <taxon>Gammaproteobacteria</taxon>
        <taxon>Enterobacterales</taxon>
        <taxon>Enterobacteriaceae</taxon>
        <taxon>Enterobacter</taxon>
    </lineage>
</organism>
<dbReference type="AlphaFoldDB" id="A0A3R9NGP4"/>
<accession>A0A3R9NGP4</accession>
<dbReference type="PROSITE" id="PS51186">
    <property type="entry name" value="GNAT"/>
    <property type="match status" value="1"/>
</dbReference>
<evidence type="ECO:0000256" key="3">
    <source>
        <dbReference type="ARBA" id="ARBA00038502"/>
    </source>
</evidence>
<proteinExistence type="inferred from homology"/>
<keyword evidence="2" id="KW-0012">Acyltransferase</keyword>
<dbReference type="PANTHER" id="PTHR43792:SF8">
    <property type="entry name" value="[RIBOSOMAL PROTEIN US5]-ALANINE N-ACETYLTRANSFERASE"/>
    <property type="match status" value="1"/>
</dbReference>
<dbReference type="InterPro" id="IPR016181">
    <property type="entry name" value="Acyl_CoA_acyltransferase"/>
</dbReference>
<evidence type="ECO:0000259" key="4">
    <source>
        <dbReference type="PROSITE" id="PS51186"/>
    </source>
</evidence>
<dbReference type="CDD" id="cd04301">
    <property type="entry name" value="NAT_SF"/>
    <property type="match status" value="1"/>
</dbReference>
<gene>
    <name evidence="5" type="ORF">EJE24_17790</name>
</gene>
<feature type="domain" description="N-acetyltransferase" evidence="4">
    <location>
        <begin position="9"/>
        <end position="162"/>
    </location>
</feature>